<accession>A0AC34GN32</accession>
<dbReference type="Proteomes" id="UP000887579">
    <property type="component" value="Unplaced"/>
</dbReference>
<evidence type="ECO:0000313" key="1">
    <source>
        <dbReference type="Proteomes" id="UP000887579"/>
    </source>
</evidence>
<dbReference type="WBParaSite" id="ES5_v2.g374.t1">
    <property type="protein sequence ID" value="ES5_v2.g374.t1"/>
    <property type="gene ID" value="ES5_v2.g374"/>
</dbReference>
<sequence length="71" mass="8372">MQEFNENELHCKTSKKTLHFLFIKNQKILSLISFFVFLHIKFLLSLVLCGCCQVKIWGVLYCLFIVLFRSG</sequence>
<organism evidence="1 2">
    <name type="scientific">Panagrolaimus sp. ES5</name>
    <dbReference type="NCBI Taxonomy" id="591445"/>
    <lineage>
        <taxon>Eukaryota</taxon>
        <taxon>Metazoa</taxon>
        <taxon>Ecdysozoa</taxon>
        <taxon>Nematoda</taxon>
        <taxon>Chromadorea</taxon>
        <taxon>Rhabditida</taxon>
        <taxon>Tylenchina</taxon>
        <taxon>Panagrolaimomorpha</taxon>
        <taxon>Panagrolaimoidea</taxon>
        <taxon>Panagrolaimidae</taxon>
        <taxon>Panagrolaimus</taxon>
    </lineage>
</organism>
<name>A0AC34GN32_9BILA</name>
<proteinExistence type="predicted"/>
<protein>
    <submittedName>
        <fullName evidence="2">Ovule protein</fullName>
    </submittedName>
</protein>
<evidence type="ECO:0000313" key="2">
    <source>
        <dbReference type="WBParaSite" id="ES5_v2.g374.t1"/>
    </source>
</evidence>
<reference evidence="2" key="1">
    <citation type="submission" date="2022-11" db="UniProtKB">
        <authorList>
            <consortium name="WormBaseParasite"/>
        </authorList>
    </citation>
    <scope>IDENTIFICATION</scope>
</reference>